<dbReference type="PATRIC" id="fig|1398.26.peg.1786"/>
<name>A0A150K6F5_HEYCO</name>
<protein>
    <submittedName>
        <fullName evidence="1">Uncharacterized protein</fullName>
    </submittedName>
</protein>
<accession>A0A150K6F5</accession>
<reference evidence="1 2" key="1">
    <citation type="submission" date="2016-01" db="EMBL/GenBank/DDBJ databases">
        <title>Genome Sequences of Twelve Sporeforming Bacillus Species Isolated from Foods.</title>
        <authorList>
            <person name="Berendsen E.M."/>
            <person name="Wells-Bennik M.H."/>
            <person name="Krawcyk A.O."/>
            <person name="De Jong A."/>
            <person name="Holsappel S."/>
            <person name="Eijlander R.T."/>
            <person name="Kuipers O.P."/>
        </authorList>
    </citation>
    <scope>NUCLEOTIDE SEQUENCE [LARGE SCALE GENOMIC DNA]</scope>
    <source>
        <strain evidence="1 2">B4098</strain>
    </source>
</reference>
<comment type="caution">
    <text evidence="1">The sequence shown here is derived from an EMBL/GenBank/DDBJ whole genome shotgun (WGS) entry which is preliminary data.</text>
</comment>
<dbReference type="Proteomes" id="UP000075288">
    <property type="component" value="Unassembled WGS sequence"/>
</dbReference>
<gene>
    <name evidence="1" type="ORF">B4098_0595</name>
</gene>
<evidence type="ECO:0000313" key="2">
    <source>
        <dbReference type="Proteomes" id="UP000075288"/>
    </source>
</evidence>
<organism evidence="1 2">
    <name type="scientific">Heyndrickxia coagulans</name>
    <name type="common">Weizmannia coagulans</name>
    <dbReference type="NCBI Taxonomy" id="1398"/>
    <lineage>
        <taxon>Bacteria</taxon>
        <taxon>Bacillati</taxon>
        <taxon>Bacillota</taxon>
        <taxon>Bacilli</taxon>
        <taxon>Bacillales</taxon>
        <taxon>Bacillaceae</taxon>
        <taxon>Heyndrickxia</taxon>
    </lineage>
</organism>
<proteinExistence type="predicted"/>
<dbReference type="EMBL" id="LQYG01000023">
    <property type="protein sequence ID" value="KYC64921.1"/>
    <property type="molecule type" value="Genomic_DNA"/>
</dbReference>
<dbReference type="RefSeq" id="WP_013858646.1">
    <property type="nucleotide sequence ID" value="NZ_LQYG01000023.1"/>
</dbReference>
<evidence type="ECO:0000313" key="1">
    <source>
        <dbReference type="EMBL" id="KYC64921.1"/>
    </source>
</evidence>
<dbReference type="AlphaFoldDB" id="A0A150K6F5"/>
<sequence>MSLALLASPMISIHSYAQTPDQIESIQENQSAEEIFKEDKNTNSEILESGNAESGIKVDGKVLKPDKLVVAGAITDESNDNVVPAEVKQGTQLLEMKKLSDGSYEGSYVSVAEITVASKATYTNTFSDSEKTPGGKVVLTSYYHTQYYKGVKHYDMNFLKVDFSSTGGTLSNRYVQYGQTGYSFYKKSGGFVTQSAKKNISSNSETKVDVPDSWVPIYKGTCGSNAHATVKYKGKKYSLSAIANFLNNF</sequence>